<dbReference type="NCBIfam" id="TIGR02532">
    <property type="entry name" value="IV_pilin_GFxxxE"/>
    <property type="match status" value="1"/>
</dbReference>
<dbReference type="InterPro" id="IPR012902">
    <property type="entry name" value="N_methyl_site"/>
</dbReference>
<evidence type="ECO:0000256" key="3">
    <source>
        <dbReference type="ARBA" id="ARBA00022475"/>
    </source>
</evidence>
<dbReference type="Pfam" id="PF07963">
    <property type="entry name" value="N_methyl"/>
    <property type="match status" value="1"/>
</dbReference>
<name>A0A2S6ZKP8_9XANT</name>
<sequence>MKTQRGYTLIEVIVAFALLALALTLLLGSLSGAARQVKRADQLSRATLYAQSLLAAQGVEQRLQPGREQGSFEQGRYRWTLEVAPYVDARRPPDAAAVPGAPTLLQLSLQVRWGDDPAQALQWKTLRLASAQNPGASF</sequence>
<dbReference type="EMBL" id="MIGX01000005">
    <property type="protein sequence ID" value="PPT92834.1"/>
    <property type="molecule type" value="Genomic_DNA"/>
</dbReference>
<keyword evidence="3" id="KW-1003">Cell membrane</keyword>
<keyword evidence="5" id="KW-0997">Cell inner membrane</keyword>
<comment type="caution">
    <text evidence="9">The sequence shown here is derived from an EMBL/GenBank/DDBJ whole genome shotgun (WGS) entry which is preliminary data.</text>
</comment>
<evidence type="ECO:0000256" key="5">
    <source>
        <dbReference type="ARBA" id="ARBA00022519"/>
    </source>
</evidence>
<evidence type="ECO:0000256" key="7">
    <source>
        <dbReference type="ARBA" id="ARBA00022989"/>
    </source>
</evidence>
<gene>
    <name evidence="9" type="ORF">XthCFBP4691_02320</name>
</gene>
<dbReference type="InterPro" id="IPR010052">
    <property type="entry name" value="T2SS_protein-GspI"/>
</dbReference>
<dbReference type="AlphaFoldDB" id="A0A2S6ZKP8"/>
<evidence type="ECO:0000313" key="9">
    <source>
        <dbReference type="EMBL" id="PPT92834.1"/>
    </source>
</evidence>
<keyword evidence="4" id="KW-0488">Methylation</keyword>
<accession>A0A2S6ZKP8</accession>
<dbReference type="GO" id="GO:0005886">
    <property type="term" value="C:plasma membrane"/>
    <property type="evidence" value="ECO:0007669"/>
    <property type="project" value="UniProtKB-SubCell"/>
</dbReference>
<dbReference type="RefSeq" id="WP_128418937.1">
    <property type="nucleotide sequence ID" value="NZ_CP049017.1"/>
</dbReference>
<dbReference type="GO" id="GO:0015627">
    <property type="term" value="C:type II protein secretion system complex"/>
    <property type="evidence" value="ECO:0007669"/>
    <property type="project" value="InterPro"/>
</dbReference>
<dbReference type="GO" id="GO:0015628">
    <property type="term" value="P:protein secretion by the type II secretion system"/>
    <property type="evidence" value="ECO:0007669"/>
    <property type="project" value="InterPro"/>
</dbReference>
<dbReference type="PANTHER" id="PTHR38779:SF2">
    <property type="entry name" value="TYPE II SECRETION SYSTEM PROTEIN I-RELATED"/>
    <property type="match status" value="1"/>
</dbReference>
<proteinExistence type="inferred from homology"/>
<keyword evidence="10" id="KW-1185">Reference proteome</keyword>
<evidence type="ECO:0000256" key="8">
    <source>
        <dbReference type="ARBA" id="ARBA00023136"/>
    </source>
</evidence>
<dbReference type="OrthoDB" id="7864109at2"/>
<keyword evidence="8" id="KW-0472">Membrane</keyword>
<keyword evidence="6" id="KW-0812">Transmembrane</keyword>
<organism evidence="9 10">
    <name type="scientific">Xanthomonas theicola</name>
    <dbReference type="NCBI Taxonomy" id="56464"/>
    <lineage>
        <taxon>Bacteria</taxon>
        <taxon>Pseudomonadati</taxon>
        <taxon>Pseudomonadota</taxon>
        <taxon>Gammaproteobacteria</taxon>
        <taxon>Lysobacterales</taxon>
        <taxon>Lysobacteraceae</taxon>
        <taxon>Xanthomonas</taxon>
    </lineage>
</organism>
<evidence type="ECO:0000256" key="1">
    <source>
        <dbReference type="ARBA" id="ARBA00004377"/>
    </source>
</evidence>
<keyword evidence="7" id="KW-1133">Transmembrane helix</keyword>
<dbReference type="PANTHER" id="PTHR38779">
    <property type="entry name" value="TYPE II SECRETION SYSTEM PROTEIN I-RELATED"/>
    <property type="match status" value="1"/>
</dbReference>
<evidence type="ECO:0000256" key="2">
    <source>
        <dbReference type="ARBA" id="ARBA00008358"/>
    </source>
</evidence>
<dbReference type="PROSITE" id="PS00409">
    <property type="entry name" value="PROKAR_NTER_METHYL"/>
    <property type="match status" value="1"/>
</dbReference>
<comment type="subcellular location">
    <subcellularLocation>
        <location evidence="1">Cell inner membrane</location>
        <topology evidence="1">Single-pass membrane protein</topology>
    </subcellularLocation>
</comment>
<evidence type="ECO:0000313" key="10">
    <source>
        <dbReference type="Proteomes" id="UP000239898"/>
    </source>
</evidence>
<dbReference type="Proteomes" id="UP000239898">
    <property type="component" value="Unassembled WGS sequence"/>
</dbReference>
<evidence type="ECO:0000256" key="4">
    <source>
        <dbReference type="ARBA" id="ARBA00022481"/>
    </source>
</evidence>
<reference evidence="9 10" key="1">
    <citation type="submission" date="2016-08" db="EMBL/GenBank/DDBJ databases">
        <title>Evolution of the type three secretion system and type three effector repertoires in Xanthomonas.</title>
        <authorList>
            <person name="Merda D."/>
            <person name="Briand M."/>
            <person name="Bosis E."/>
            <person name="Rousseau C."/>
            <person name="Portier P."/>
            <person name="Jacques M.-A."/>
            <person name="Fischer-Le Saux M."/>
        </authorList>
    </citation>
    <scope>NUCLEOTIDE SEQUENCE [LARGE SCALE GENOMIC DNA]</scope>
    <source>
        <strain evidence="9 10">CFBP 4691</strain>
    </source>
</reference>
<comment type="similarity">
    <text evidence="2">Belongs to the GSP I family.</text>
</comment>
<evidence type="ECO:0000256" key="6">
    <source>
        <dbReference type="ARBA" id="ARBA00022692"/>
    </source>
</evidence>
<protein>
    <submittedName>
        <fullName evidence="9">General secretion pathway protein GspI</fullName>
    </submittedName>
</protein>
<dbReference type="NCBIfam" id="NF047828">
    <property type="entry name" value="T3SSXpsI"/>
    <property type="match status" value="1"/>
</dbReference>